<evidence type="ECO:0000256" key="4">
    <source>
        <dbReference type="RuleBase" id="RU363090"/>
    </source>
</evidence>
<feature type="compositionally biased region" description="Low complexity" evidence="5">
    <location>
        <begin position="115"/>
        <end position="145"/>
    </location>
</feature>
<feature type="compositionally biased region" description="Polar residues" evidence="5">
    <location>
        <begin position="24"/>
        <end position="46"/>
    </location>
</feature>
<protein>
    <recommendedName>
        <fullName evidence="4">Kinase</fullName>
        <ecNumber evidence="4">2.7.-.-</ecNumber>
    </recommendedName>
</protein>
<feature type="compositionally biased region" description="Pro residues" evidence="5">
    <location>
        <begin position="323"/>
        <end position="333"/>
    </location>
</feature>
<dbReference type="OrthoDB" id="2573163at2759"/>
<dbReference type="EC" id="2.7.-.-" evidence="4"/>
<feature type="region of interest" description="Disordered" evidence="5">
    <location>
        <begin position="415"/>
        <end position="480"/>
    </location>
</feature>
<dbReference type="GO" id="GO:0005737">
    <property type="term" value="C:cytoplasm"/>
    <property type="evidence" value="ECO:0007669"/>
    <property type="project" value="TreeGrafter"/>
</dbReference>
<feature type="compositionally biased region" description="Polar residues" evidence="5">
    <location>
        <begin position="295"/>
        <end position="305"/>
    </location>
</feature>
<feature type="region of interest" description="Disordered" evidence="5">
    <location>
        <begin position="1"/>
        <end position="199"/>
    </location>
</feature>
<dbReference type="Pfam" id="PF03770">
    <property type="entry name" value="IPK"/>
    <property type="match status" value="1"/>
</dbReference>
<sequence length="1308" mass="144900">MGPASDVLTSSQHHRFELPPSPPSSGAVTAHSSPRLSGRSLSQNDQDIADKLGSAPVIIRRPSQSASRPTSANGDSSVASSSNAPQQSSPRKRLSRTSTSTRAVTLPIPHPCPPERTSTSSSSRPLVRRSSSTSSSSLSPPGEELTMQHASPVGIGRKVAATLQLFKESTGTPTSEEPNPLEQPRTALGKRRAGSFHQGDDVAQARFEFVKRSDWPEREAAAVRRDKSKVALQRVKTQDSITEPRSVLFRESSVGDLAQWRQAVVSSRDDVGRGRRRERTSHDESRVALEPDSPGSDTSVSSVATFQDRDRAVRRSPSIRNPLFPPSPSPSRPPLERIPPRSSGVFTSASSPSLTRPSLPDVVPHPSTVLHRSPPASHTRLEDDFVYSLDLASPPAPAPTAYSSWSTDDESAWETASVSTNASTTTTSSAFPRSPLQSPSSVLPQPILRSPDDDDDEHRNRIVPSSPHDEPTPDYQSNGIDEYLDVDWDVPPDGLPHIPLRPFRNQVGGHTPIYKFTKRAVCKPLVSRENLFYEAVEREAPPLLEFIPRYLGVMLVQYRRVPREHDSPSTPPARPPLHKAATETPSIPILKRAHQGPSPVRETEESGDTAPPSESEMPEVALDYNRHIVPQWMLNGARNRAMSQPYVSAGPLSYAHRRVRPHLGGGAASSPDLRVPESANGAVGFKQRPSRLGQSQLAQSPSLGTSLDAPPTPANSPNVPARTLPLHRAATEVRDIPRKSPKTRDQFVHSADEDDNAMRGRPSIRETHSDRSVKQPQSPGLVLTNGSFGGTGSTVVNQRFKDHVFSSILRRFTKRSRRRWGSASGVRTEDEGDADCEGDGSDRVVRRRTTRAGPIQRLKDEEAETNGTALRRVQSETSLPRPPHDQAGGSGLKGPADIFDFEEEKVSPVECPGTSPKHEFASPLRRRSRSRSLESPALIREVYPGQRRVSEPPVIPEQPEPSAPVTRQNHFILMEDLTGRLKRPCVLDLKMGTRQYGMDATHAKKKSQRKKCEYTTSKALGVRLCGMQVWNNKTLSYATQDKYMGRGVRPDEFPSVLASFLHNGERLMAYQIPPLLQKLYALARIINRLKGFRFYGCSLLLIYEGDPEVQDVYKCHLCEHPSFRSKRGESLERDRSRAPREEEKRHEPRSLRRSHSEDLLVGSVIKRSGRRRKRGEVDIRIVDFAHTTTGTDWLPHPEDLDDKETMQVVSSSKGYRAQVDPETGLLYARFPPHYPEQPDRGFLWGLKNLSEALEKIWNDERIRRIKVSRDEPSVVALQLPALNTEGKDIFQEIFGPLGQDEDPGMVST</sequence>
<dbReference type="PANTHER" id="PTHR12400">
    <property type="entry name" value="INOSITOL POLYPHOSPHATE KINASE"/>
    <property type="match status" value="1"/>
</dbReference>
<gene>
    <name evidence="6" type="ORF">OE88DRAFT_1673374</name>
</gene>
<organism evidence="6 7">
    <name type="scientific">Heliocybe sulcata</name>
    <dbReference type="NCBI Taxonomy" id="5364"/>
    <lineage>
        <taxon>Eukaryota</taxon>
        <taxon>Fungi</taxon>
        <taxon>Dikarya</taxon>
        <taxon>Basidiomycota</taxon>
        <taxon>Agaricomycotina</taxon>
        <taxon>Agaricomycetes</taxon>
        <taxon>Gloeophyllales</taxon>
        <taxon>Gloeophyllaceae</taxon>
        <taxon>Heliocybe</taxon>
    </lineage>
</organism>
<dbReference type="InterPro" id="IPR005522">
    <property type="entry name" value="IPK"/>
</dbReference>
<evidence type="ECO:0000256" key="5">
    <source>
        <dbReference type="SAM" id="MobiDB-lite"/>
    </source>
</evidence>
<feature type="compositionally biased region" description="Low complexity" evidence="5">
    <location>
        <begin position="415"/>
        <end position="446"/>
    </location>
</feature>
<dbReference type="GO" id="GO:0032958">
    <property type="term" value="P:inositol phosphate biosynthetic process"/>
    <property type="evidence" value="ECO:0007669"/>
    <property type="project" value="InterPro"/>
</dbReference>
<dbReference type="GO" id="GO:0005634">
    <property type="term" value="C:nucleus"/>
    <property type="evidence" value="ECO:0007669"/>
    <property type="project" value="TreeGrafter"/>
</dbReference>
<evidence type="ECO:0000256" key="1">
    <source>
        <dbReference type="ARBA" id="ARBA00007374"/>
    </source>
</evidence>
<dbReference type="Gene3D" id="3.30.470.160">
    <property type="entry name" value="Inositol polyphosphate kinase"/>
    <property type="match status" value="1"/>
</dbReference>
<keyword evidence="7" id="KW-1185">Reference proteome</keyword>
<reference evidence="6 7" key="1">
    <citation type="journal article" date="2019" name="Nat. Ecol. Evol.">
        <title>Megaphylogeny resolves global patterns of mushroom evolution.</title>
        <authorList>
            <person name="Varga T."/>
            <person name="Krizsan K."/>
            <person name="Foldi C."/>
            <person name="Dima B."/>
            <person name="Sanchez-Garcia M."/>
            <person name="Sanchez-Ramirez S."/>
            <person name="Szollosi G.J."/>
            <person name="Szarkandi J.G."/>
            <person name="Papp V."/>
            <person name="Albert L."/>
            <person name="Andreopoulos W."/>
            <person name="Angelini C."/>
            <person name="Antonin V."/>
            <person name="Barry K.W."/>
            <person name="Bougher N.L."/>
            <person name="Buchanan P."/>
            <person name="Buyck B."/>
            <person name="Bense V."/>
            <person name="Catcheside P."/>
            <person name="Chovatia M."/>
            <person name="Cooper J."/>
            <person name="Damon W."/>
            <person name="Desjardin D."/>
            <person name="Finy P."/>
            <person name="Geml J."/>
            <person name="Haridas S."/>
            <person name="Hughes K."/>
            <person name="Justo A."/>
            <person name="Karasinski D."/>
            <person name="Kautmanova I."/>
            <person name="Kiss B."/>
            <person name="Kocsube S."/>
            <person name="Kotiranta H."/>
            <person name="LaButti K.M."/>
            <person name="Lechner B.E."/>
            <person name="Liimatainen K."/>
            <person name="Lipzen A."/>
            <person name="Lukacs Z."/>
            <person name="Mihaltcheva S."/>
            <person name="Morgado L.N."/>
            <person name="Niskanen T."/>
            <person name="Noordeloos M.E."/>
            <person name="Ohm R.A."/>
            <person name="Ortiz-Santana B."/>
            <person name="Ovrebo C."/>
            <person name="Racz N."/>
            <person name="Riley R."/>
            <person name="Savchenko A."/>
            <person name="Shiryaev A."/>
            <person name="Soop K."/>
            <person name="Spirin V."/>
            <person name="Szebenyi C."/>
            <person name="Tomsovsky M."/>
            <person name="Tulloss R.E."/>
            <person name="Uehling J."/>
            <person name="Grigoriev I.V."/>
            <person name="Vagvolgyi C."/>
            <person name="Papp T."/>
            <person name="Martin F.M."/>
            <person name="Miettinen O."/>
            <person name="Hibbett D.S."/>
            <person name="Nagy L.G."/>
        </authorList>
    </citation>
    <scope>NUCLEOTIDE SEQUENCE [LARGE SCALE GENOMIC DNA]</scope>
    <source>
        <strain evidence="6 7">OMC1185</strain>
    </source>
</reference>
<dbReference type="SUPFAM" id="SSF56104">
    <property type="entry name" value="SAICAR synthase-like"/>
    <property type="match status" value="1"/>
</dbReference>
<feature type="region of interest" description="Disordered" evidence="5">
    <location>
        <begin position="220"/>
        <end position="243"/>
    </location>
</feature>
<dbReference type="PANTHER" id="PTHR12400:SF21">
    <property type="entry name" value="KINASE"/>
    <property type="match status" value="1"/>
</dbReference>
<feature type="region of interest" description="Disordered" evidence="5">
    <location>
        <begin position="1126"/>
        <end position="1154"/>
    </location>
</feature>
<dbReference type="GO" id="GO:0000824">
    <property type="term" value="F:inositol-1,4,5,6-tetrakisphosphate 3-kinase activity"/>
    <property type="evidence" value="ECO:0007669"/>
    <property type="project" value="TreeGrafter"/>
</dbReference>
<feature type="compositionally biased region" description="Low complexity" evidence="5">
    <location>
        <begin position="96"/>
        <end position="105"/>
    </location>
</feature>
<feature type="compositionally biased region" description="Polar residues" evidence="5">
    <location>
        <begin position="692"/>
        <end position="705"/>
    </location>
</feature>
<proteinExistence type="inferred from homology"/>
<dbReference type="EMBL" id="ML213504">
    <property type="protein sequence ID" value="TFK56154.1"/>
    <property type="molecule type" value="Genomic_DNA"/>
</dbReference>
<dbReference type="InterPro" id="IPR038286">
    <property type="entry name" value="IPK_sf"/>
</dbReference>
<name>A0A5C3NEJ9_9AGAM</name>
<feature type="compositionally biased region" description="Polar residues" evidence="5">
    <location>
        <begin position="344"/>
        <end position="356"/>
    </location>
</feature>
<keyword evidence="2 4" id="KW-0808">Transferase</keyword>
<evidence type="ECO:0000313" key="6">
    <source>
        <dbReference type="EMBL" id="TFK56154.1"/>
    </source>
</evidence>
<dbReference type="GO" id="GO:0046854">
    <property type="term" value="P:phosphatidylinositol phosphate biosynthetic process"/>
    <property type="evidence" value="ECO:0007669"/>
    <property type="project" value="TreeGrafter"/>
</dbReference>
<feature type="region of interest" description="Disordered" evidence="5">
    <location>
        <begin position="563"/>
        <end position="617"/>
    </location>
</feature>
<evidence type="ECO:0000256" key="3">
    <source>
        <dbReference type="ARBA" id="ARBA00022777"/>
    </source>
</evidence>
<dbReference type="Proteomes" id="UP000305948">
    <property type="component" value="Unassembled WGS sequence"/>
</dbReference>
<keyword evidence="3 4" id="KW-0418">Kinase</keyword>
<feature type="compositionally biased region" description="Low complexity" evidence="5">
    <location>
        <begin position="71"/>
        <end position="89"/>
    </location>
</feature>
<feature type="compositionally biased region" description="Acidic residues" evidence="5">
    <location>
        <begin position="830"/>
        <end position="839"/>
    </location>
</feature>
<feature type="region of interest" description="Disordered" evidence="5">
    <location>
        <begin position="683"/>
        <end position="786"/>
    </location>
</feature>
<feature type="compositionally biased region" description="Basic and acidic residues" evidence="5">
    <location>
        <begin position="729"/>
        <end position="751"/>
    </location>
</feature>
<feature type="compositionally biased region" description="Basic and acidic residues" evidence="5">
    <location>
        <begin position="763"/>
        <end position="773"/>
    </location>
</feature>
<dbReference type="STRING" id="5364.A0A5C3NEJ9"/>
<feature type="compositionally biased region" description="Basic and acidic residues" evidence="5">
    <location>
        <begin position="220"/>
        <end position="229"/>
    </location>
</feature>
<accession>A0A5C3NEJ9</accession>
<evidence type="ECO:0000313" key="7">
    <source>
        <dbReference type="Proteomes" id="UP000305948"/>
    </source>
</evidence>
<dbReference type="GO" id="GO:0008440">
    <property type="term" value="F:inositol-1,4,5-trisphosphate 3-kinase activity"/>
    <property type="evidence" value="ECO:0007669"/>
    <property type="project" value="TreeGrafter"/>
</dbReference>
<feature type="region of interest" description="Disordered" evidence="5">
    <location>
        <begin position="816"/>
        <end position="940"/>
    </location>
</feature>
<feature type="compositionally biased region" description="Polar residues" evidence="5">
    <location>
        <begin position="167"/>
        <end position="177"/>
    </location>
</feature>
<comment type="similarity">
    <text evidence="1 4">Belongs to the inositol phosphokinase (IPK) family.</text>
</comment>
<feature type="region of interest" description="Disordered" evidence="5">
    <location>
        <begin position="265"/>
        <end position="377"/>
    </location>
</feature>
<evidence type="ECO:0000256" key="2">
    <source>
        <dbReference type="ARBA" id="ARBA00022679"/>
    </source>
</evidence>
<feature type="compositionally biased region" description="Basic and acidic residues" evidence="5">
    <location>
        <begin position="280"/>
        <end position="289"/>
    </location>
</feature>